<evidence type="ECO:0000313" key="1">
    <source>
        <dbReference type="EMBL" id="MDG0794826.1"/>
    </source>
</evidence>
<dbReference type="Gene3D" id="2.40.30.100">
    <property type="entry name" value="AF2212/PG0164-like"/>
    <property type="match status" value="1"/>
</dbReference>
<gene>
    <name evidence="1" type="ORF">OMP38_31360</name>
</gene>
<reference evidence="1 2" key="1">
    <citation type="submission" date="2022-10" db="EMBL/GenBank/DDBJ databases">
        <title>Comparative genomic analysis of Cohnella hashimotonis sp. nov., isolated from the International Space Station.</title>
        <authorList>
            <person name="Simpson A."/>
            <person name="Venkateswaran K."/>
        </authorList>
    </citation>
    <scope>NUCLEOTIDE SEQUENCE [LARGE SCALE GENOMIC DNA]</scope>
    <source>
        <strain evidence="1 2">DSM 18997</strain>
    </source>
</reference>
<protein>
    <submittedName>
        <fullName evidence="1">YdeI/OmpD-associated family protein</fullName>
    </submittedName>
</protein>
<dbReference type="AlphaFoldDB" id="A0A9X4QQP6"/>
<dbReference type="Proteomes" id="UP001153387">
    <property type="component" value="Unassembled WGS sequence"/>
</dbReference>
<comment type="caution">
    <text evidence="1">The sequence shown here is derived from an EMBL/GenBank/DDBJ whole genome shotgun (WGS) entry which is preliminary data.</text>
</comment>
<accession>A0A9X4QQP6</accession>
<proteinExistence type="predicted"/>
<organism evidence="1 2">
    <name type="scientific">Cohnella ginsengisoli</name>
    <dbReference type="NCBI Taxonomy" id="425004"/>
    <lineage>
        <taxon>Bacteria</taxon>
        <taxon>Bacillati</taxon>
        <taxon>Bacillota</taxon>
        <taxon>Bacilli</taxon>
        <taxon>Bacillales</taxon>
        <taxon>Paenibacillaceae</taxon>
        <taxon>Cohnella</taxon>
    </lineage>
</organism>
<dbReference type="EMBL" id="JAPDHZ010000008">
    <property type="protein sequence ID" value="MDG0794826.1"/>
    <property type="molecule type" value="Genomic_DNA"/>
</dbReference>
<dbReference type="Pfam" id="PF08922">
    <property type="entry name" value="DUF1905"/>
    <property type="match status" value="1"/>
</dbReference>
<dbReference type="InterPro" id="IPR015018">
    <property type="entry name" value="DUF1905"/>
</dbReference>
<keyword evidence="2" id="KW-1185">Reference proteome</keyword>
<evidence type="ECO:0000313" key="2">
    <source>
        <dbReference type="Proteomes" id="UP001153387"/>
    </source>
</evidence>
<dbReference type="SUPFAM" id="SSF141694">
    <property type="entry name" value="AF2212/PG0164-like"/>
    <property type="match status" value="1"/>
</dbReference>
<name>A0A9X4QQP6_9BACL</name>
<dbReference type="Pfam" id="PF13376">
    <property type="entry name" value="OmdA"/>
    <property type="match status" value="1"/>
</dbReference>
<dbReference type="RefSeq" id="WP_277568551.1">
    <property type="nucleotide sequence ID" value="NZ_JAPDHZ010000008.1"/>
</dbReference>
<sequence length="149" mass="15721">MEFKAKVELNGKTATGIEVPAEAVEQLGAGKKPAVYATIGSYTYRSTVASMGGRYMLPLSAEHRAGAGVAAGDEVEVSLRLDTEPREVQVPGDLAAALAGAPEARAFFEGLSNSNKSRITLSVEGAKTEETRRRRIEKAVQALSEGKVV</sequence>
<dbReference type="InterPro" id="IPR037079">
    <property type="entry name" value="AF2212/PG0164-like_sf"/>
</dbReference>